<feature type="region of interest" description="Disordered" evidence="1">
    <location>
        <begin position="1"/>
        <end position="35"/>
    </location>
</feature>
<name>A0A392TB45_9FABA</name>
<dbReference type="AlphaFoldDB" id="A0A392TB45"/>
<evidence type="ECO:0000256" key="1">
    <source>
        <dbReference type="SAM" id="MobiDB-lite"/>
    </source>
</evidence>
<dbReference type="EMBL" id="LXQA010528828">
    <property type="protein sequence ID" value="MCI57430.1"/>
    <property type="molecule type" value="Genomic_DNA"/>
</dbReference>
<dbReference type="Proteomes" id="UP000265520">
    <property type="component" value="Unassembled WGS sequence"/>
</dbReference>
<reference evidence="2 3" key="1">
    <citation type="journal article" date="2018" name="Front. Plant Sci.">
        <title>Red Clover (Trifolium pratense) and Zigzag Clover (T. medium) - A Picture of Genomic Similarities and Differences.</title>
        <authorList>
            <person name="Dluhosova J."/>
            <person name="Istvanek J."/>
            <person name="Nedelnik J."/>
            <person name="Repkova J."/>
        </authorList>
    </citation>
    <scope>NUCLEOTIDE SEQUENCE [LARGE SCALE GENOMIC DNA]</scope>
    <source>
        <strain evidence="3">cv. 10/8</strain>
        <tissue evidence="2">Leaf</tissue>
    </source>
</reference>
<evidence type="ECO:0000313" key="3">
    <source>
        <dbReference type="Proteomes" id="UP000265520"/>
    </source>
</evidence>
<keyword evidence="3" id="KW-1185">Reference proteome</keyword>
<feature type="compositionally biased region" description="Polar residues" evidence="1">
    <location>
        <begin position="1"/>
        <end position="29"/>
    </location>
</feature>
<feature type="region of interest" description="Disordered" evidence="1">
    <location>
        <begin position="57"/>
        <end position="80"/>
    </location>
</feature>
<evidence type="ECO:0000313" key="2">
    <source>
        <dbReference type="EMBL" id="MCI57430.1"/>
    </source>
</evidence>
<sequence>MTGMTQSSSSASPIGTSNTMGNTQGNFNDFRSPPRVQLQFPSNLMYGMPTSLMAGLHTNTNVGFSPSTSRVENRPIPQAL</sequence>
<feature type="compositionally biased region" description="Polar residues" evidence="1">
    <location>
        <begin position="57"/>
        <end position="70"/>
    </location>
</feature>
<organism evidence="2 3">
    <name type="scientific">Trifolium medium</name>
    <dbReference type="NCBI Taxonomy" id="97028"/>
    <lineage>
        <taxon>Eukaryota</taxon>
        <taxon>Viridiplantae</taxon>
        <taxon>Streptophyta</taxon>
        <taxon>Embryophyta</taxon>
        <taxon>Tracheophyta</taxon>
        <taxon>Spermatophyta</taxon>
        <taxon>Magnoliopsida</taxon>
        <taxon>eudicotyledons</taxon>
        <taxon>Gunneridae</taxon>
        <taxon>Pentapetalae</taxon>
        <taxon>rosids</taxon>
        <taxon>fabids</taxon>
        <taxon>Fabales</taxon>
        <taxon>Fabaceae</taxon>
        <taxon>Papilionoideae</taxon>
        <taxon>50 kb inversion clade</taxon>
        <taxon>NPAAA clade</taxon>
        <taxon>Hologalegina</taxon>
        <taxon>IRL clade</taxon>
        <taxon>Trifolieae</taxon>
        <taxon>Trifolium</taxon>
    </lineage>
</organism>
<comment type="caution">
    <text evidence="2">The sequence shown here is derived from an EMBL/GenBank/DDBJ whole genome shotgun (WGS) entry which is preliminary data.</text>
</comment>
<proteinExistence type="predicted"/>
<feature type="non-terminal residue" evidence="2">
    <location>
        <position position="80"/>
    </location>
</feature>
<accession>A0A392TB45</accession>
<protein>
    <submittedName>
        <fullName evidence="2">Uncharacterized protein</fullName>
    </submittedName>
</protein>